<dbReference type="NCBIfam" id="TIGR02099">
    <property type="entry name" value="YhdP family protein"/>
    <property type="match status" value="1"/>
</dbReference>
<accession>A0A238D244</accession>
<evidence type="ECO:0000313" key="5">
    <source>
        <dbReference type="Proteomes" id="UP000214566"/>
    </source>
</evidence>
<feature type="domain" description="YhdP central" evidence="3">
    <location>
        <begin position="54"/>
        <end position="1402"/>
    </location>
</feature>
<sequence>MTSRGFRPETTNSGAVPWLPWSPRGDPRRATAATLPESPPDPVSALHISLKLATRLLEAAIALVVISYLLLAVGLLTLRYAVLPNAQALVPWMEQVSTRALGLPVHIEAVHSRWNGLLPTLSLRGLVIDNPQGQPALRFAAVEALPSWKSLPRLQLSFEQLVVRGAQLSIVRPDANHLDIGGIRIDLNAPSGDAGQRFADWLFEQDQVLIQRSQITWTDQSHGTPPLVLRDVNFELRNTLLSHRAALTATPPAALAAPFALRADFRQPLLSRHAADFARWHGTLWVQGSRVDLGRLAQYLPVPAQVQAGTGALQAWANVGAQYKLERVTADLSLRDAQAQLDPALPPLALTQVRGRISAAPLDGGLDLSLQSLQFTMADGLVFPAVDAHLRLLHPPGKGASGSLTTGPLNLTALSDAAQHIPLPAIWRTRLTQLQPKGHIDQLQASWQNPAGAPASALPAVYSLKASFTGLGWNSPAAPAATAGEAIGPAAPPVRPASAAEAGALPLDLPGLQNLDGTIQADQTGGAAQLVMQNGSIALPHVFEAPSFAVQLFTSRLSWARQQDGQWNVQTSRLQLATPDAAGSASVRYTTQAQGPGLLDLTAQLTRADARAVPAYLPRGIPEATRDFLRTAIAGGSSHDVHFAVQGPLASFPFVKPGSKGTFSVKARVEGGVFNAAPLHILPKGEQAAAGTVHANAVWPEFTHIDGLLEFTGRSMQVVGASARVFGASLQHVNLFLPDFSKPVLTASGQVQTPADDALRYLRESPLDAMLGHALTQTQASGPLRLGLTLSLPLHDLKQSRVKGQLDLVGNQIDYMPGLPAFDGVRGRVDFSNTGFKLQLSAQNWLGGALQLSGGQTGTQPLALTATGAVTSQALQTTPRLAQWAELLRHLHGQARYTATITMAPTAQGEQPQIQLQSSLAGMAIALPPPLGKPAEATDTLNFSQTFSPAATGPAQSVWRIDLGGDLRARFVRLLAPQGGVLQSGGIALGPQAELPQPARGVQANVYLPVLDVDAWQRALRGSNSARAAVSGQVSATDLSGYLPQALSLRVGRLTVSDRVFDDVVLGATRSNALWQANLDSKQMAGYVAWQMGQGEAPGSVTARLSRLSLPKNADPDVERLLEQQPKSMPALNVVADDVDLHGHLFSRLEVQATNRDRDGVKEWRLDRFALDSPDANLTGSGDWVATGAQAANTSALAPRRTSIGFKLAIQDAGGLLARLGKPGLLKGGRGSMQGTVSWIGSPLSPDYPTLSGQFSLDLGKGQFLKADPGIAKLLGVLSLQSLPRRLLFNFSDLFESGFVFDKVNADVQVQDGVATTHNFKMSGVAATVFIDGEANLARETQNLYVVVVPEINAGSASLAYALINPAVGLGTFIAQLIARKPLMKAFTYGYRVTGTWAKPDVREVDGDKDAKGTANTPHAPADRRPGEPPAQPAAP</sequence>
<keyword evidence="2" id="KW-0472">Membrane</keyword>
<feature type="compositionally biased region" description="Basic and acidic residues" evidence="1">
    <location>
        <begin position="1400"/>
        <end position="1412"/>
    </location>
</feature>
<name>A0A238D244_THIDL</name>
<dbReference type="PANTHER" id="PTHR38690:SF1">
    <property type="entry name" value="PROTEASE"/>
    <property type="match status" value="1"/>
</dbReference>
<evidence type="ECO:0000259" key="3">
    <source>
        <dbReference type="Pfam" id="PF13116"/>
    </source>
</evidence>
<dbReference type="EMBL" id="FLMQ01000045">
    <property type="protein sequence ID" value="SBP87264.1"/>
    <property type="molecule type" value="Genomic_DNA"/>
</dbReference>
<feature type="transmembrane region" description="Helical" evidence="2">
    <location>
        <begin position="56"/>
        <end position="78"/>
    </location>
</feature>
<gene>
    <name evidence="4" type="ORF">THIARS_50512</name>
</gene>
<feature type="region of interest" description="Disordered" evidence="1">
    <location>
        <begin position="1"/>
        <end position="42"/>
    </location>
</feature>
<protein>
    <recommendedName>
        <fullName evidence="3">YhdP central domain-containing protein</fullName>
    </recommendedName>
</protein>
<proteinExistence type="predicted"/>
<dbReference type="InterPro" id="IPR011836">
    <property type="entry name" value="YhdP"/>
</dbReference>
<evidence type="ECO:0000256" key="1">
    <source>
        <dbReference type="SAM" id="MobiDB-lite"/>
    </source>
</evidence>
<keyword evidence="2" id="KW-1133">Transmembrane helix</keyword>
<dbReference type="Pfam" id="PF13116">
    <property type="entry name" value="YhdP"/>
    <property type="match status" value="1"/>
</dbReference>
<evidence type="ECO:0000256" key="2">
    <source>
        <dbReference type="SAM" id="Phobius"/>
    </source>
</evidence>
<dbReference type="PANTHER" id="PTHR38690">
    <property type="entry name" value="PROTEASE-RELATED"/>
    <property type="match status" value="1"/>
</dbReference>
<feature type="region of interest" description="Disordered" evidence="1">
    <location>
        <begin position="1400"/>
        <end position="1436"/>
    </location>
</feature>
<keyword evidence="2" id="KW-0812">Transmembrane</keyword>
<dbReference type="Proteomes" id="UP000214566">
    <property type="component" value="Unassembled WGS sequence"/>
</dbReference>
<feature type="compositionally biased region" description="Polar residues" evidence="1">
    <location>
        <begin position="1"/>
        <end position="14"/>
    </location>
</feature>
<keyword evidence="5" id="KW-1185">Reference proteome</keyword>
<evidence type="ECO:0000313" key="4">
    <source>
        <dbReference type="EMBL" id="SBP87264.1"/>
    </source>
</evidence>
<organism evidence="4 5">
    <name type="scientific">Thiomonas delicata</name>
    <name type="common">Thiomonas cuprina</name>
    <dbReference type="NCBI Taxonomy" id="364030"/>
    <lineage>
        <taxon>Bacteria</taxon>
        <taxon>Pseudomonadati</taxon>
        <taxon>Pseudomonadota</taxon>
        <taxon>Betaproteobacteria</taxon>
        <taxon>Burkholderiales</taxon>
        <taxon>Thiomonas</taxon>
    </lineage>
</organism>
<reference evidence="4 5" key="1">
    <citation type="submission" date="2016-06" db="EMBL/GenBank/DDBJ databases">
        <authorList>
            <person name="Kjaerup R.B."/>
            <person name="Dalgaard T.S."/>
            <person name="Juul-Madsen H.R."/>
        </authorList>
    </citation>
    <scope>NUCLEOTIDE SEQUENCE [LARGE SCALE GENOMIC DNA]</scope>
    <source>
        <strain evidence="4 5">DSM 16361</strain>
    </source>
</reference>
<dbReference type="InterPro" id="IPR025263">
    <property type="entry name" value="YhdP_central"/>
</dbReference>